<reference evidence="1 2" key="1">
    <citation type="journal article" date="2019" name="Commun. Biol.">
        <title>The bagworm genome reveals a unique fibroin gene that provides high tensile strength.</title>
        <authorList>
            <person name="Kono N."/>
            <person name="Nakamura H."/>
            <person name="Ohtoshi R."/>
            <person name="Tomita M."/>
            <person name="Numata K."/>
            <person name="Arakawa K."/>
        </authorList>
    </citation>
    <scope>NUCLEOTIDE SEQUENCE [LARGE SCALE GENOMIC DNA]</scope>
</reference>
<proteinExistence type="predicted"/>
<dbReference type="Proteomes" id="UP000299102">
    <property type="component" value="Unassembled WGS sequence"/>
</dbReference>
<protein>
    <submittedName>
        <fullName evidence="1">Uncharacterized protein</fullName>
    </submittedName>
</protein>
<organism evidence="1 2">
    <name type="scientific">Eumeta variegata</name>
    <name type="common">Bagworm moth</name>
    <name type="synonym">Eumeta japonica</name>
    <dbReference type="NCBI Taxonomy" id="151549"/>
    <lineage>
        <taxon>Eukaryota</taxon>
        <taxon>Metazoa</taxon>
        <taxon>Ecdysozoa</taxon>
        <taxon>Arthropoda</taxon>
        <taxon>Hexapoda</taxon>
        <taxon>Insecta</taxon>
        <taxon>Pterygota</taxon>
        <taxon>Neoptera</taxon>
        <taxon>Endopterygota</taxon>
        <taxon>Lepidoptera</taxon>
        <taxon>Glossata</taxon>
        <taxon>Ditrysia</taxon>
        <taxon>Tineoidea</taxon>
        <taxon>Psychidae</taxon>
        <taxon>Oiketicinae</taxon>
        <taxon>Eumeta</taxon>
    </lineage>
</organism>
<keyword evidence="2" id="KW-1185">Reference proteome</keyword>
<dbReference type="EMBL" id="BGZK01000770">
    <property type="protein sequence ID" value="GBP59753.1"/>
    <property type="molecule type" value="Genomic_DNA"/>
</dbReference>
<evidence type="ECO:0000313" key="1">
    <source>
        <dbReference type="EMBL" id="GBP59753.1"/>
    </source>
</evidence>
<accession>A0A4C1X9C1</accession>
<gene>
    <name evidence="1" type="ORF">EVAR_44315_1</name>
</gene>
<evidence type="ECO:0000313" key="2">
    <source>
        <dbReference type="Proteomes" id="UP000299102"/>
    </source>
</evidence>
<name>A0A4C1X9C1_EUMVA</name>
<dbReference type="AlphaFoldDB" id="A0A4C1X9C1"/>
<sequence>MLTGPITYNSRTHKARRDILDIVTEEEEEECGYFECELTREPQETSVLTSSPGMPPLKKRRHQTMIASYCYYPNRRLGQRAWKSFKRDMPTPSASFPE</sequence>
<comment type="caution">
    <text evidence="1">The sequence shown here is derived from an EMBL/GenBank/DDBJ whole genome shotgun (WGS) entry which is preliminary data.</text>
</comment>